<dbReference type="EMBL" id="JAUSTY010000026">
    <property type="protein sequence ID" value="MDQ0168250.1"/>
    <property type="molecule type" value="Genomic_DNA"/>
</dbReference>
<dbReference type="SUPFAM" id="SSF89392">
    <property type="entry name" value="Prokaryotic lipoproteins and lipoprotein localization factors"/>
    <property type="match status" value="1"/>
</dbReference>
<accession>A0ABT9W4T8</accession>
<comment type="caution">
    <text evidence="1">The sequence shown here is derived from an EMBL/GenBank/DDBJ whole genome shotgun (WGS) entry which is preliminary data.</text>
</comment>
<proteinExistence type="predicted"/>
<dbReference type="RefSeq" id="WP_307397848.1">
    <property type="nucleotide sequence ID" value="NZ_BAAADK010000004.1"/>
</dbReference>
<dbReference type="PANTHER" id="PTHR37507">
    <property type="entry name" value="SPORULATION PROTEIN YDCC"/>
    <property type="match status" value="1"/>
</dbReference>
<dbReference type="Gene3D" id="2.50.20.10">
    <property type="entry name" value="Lipoprotein localisation LolA/LolB/LppX"/>
    <property type="match status" value="1"/>
</dbReference>
<keyword evidence="1" id="KW-0449">Lipoprotein</keyword>
<reference evidence="1 2" key="1">
    <citation type="submission" date="2023-07" db="EMBL/GenBank/DDBJ databases">
        <title>Genomic Encyclopedia of Type Strains, Phase IV (KMG-IV): sequencing the most valuable type-strain genomes for metagenomic binning, comparative biology and taxonomic classification.</title>
        <authorList>
            <person name="Goeker M."/>
        </authorList>
    </citation>
    <scope>NUCLEOTIDE SEQUENCE [LARGE SCALE GENOMIC DNA]</scope>
    <source>
        <strain evidence="1 2">DSM 12751</strain>
    </source>
</reference>
<evidence type="ECO:0000313" key="2">
    <source>
        <dbReference type="Proteomes" id="UP001235840"/>
    </source>
</evidence>
<protein>
    <submittedName>
        <fullName evidence="1">Outer membrane lipoprotein-sorting protein</fullName>
    </submittedName>
</protein>
<organism evidence="1 2">
    <name type="scientific">Caldalkalibacillus horti</name>
    <dbReference type="NCBI Taxonomy" id="77523"/>
    <lineage>
        <taxon>Bacteria</taxon>
        <taxon>Bacillati</taxon>
        <taxon>Bacillota</taxon>
        <taxon>Bacilli</taxon>
        <taxon>Bacillales</taxon>
        <taxon>Bacillaceae</taxon>
        <taxon>Caldalkalibacillus</taxon>
    </lineage>
</organism>
<dbReference type="PANTHER" id="PTHR37507:SF2">
    <property type="entry name" value="SPORULATION PROTEIN YDCC"/>
    <property type="match status" value="1"/>
</dbReference>
<gene>
    <name evidence="1" type="ORF">J2S11_004203</name>
</gene>
<dbReference type="InterPro" id="IPR052944">
    <property type="entry name" value="Sporulation_related"/>
</dbReference>
<name>A0ABT9W4T8_9BACI</name>
<evidence type="ECO:0000313" key="1">
    <source>
        <dbReference type="EMBL" id="MDQ0168250.1"/>
    </source>
</evidence>
<keyword evidence="2" id="KW-1185">Reference proteome</keyword>
<dbReference type="Proteomes" id="UP001235840">
    <property type="component" value="Unassembled WGS sequence"/>
</dbReference>
<dbReference type="PROSITE" id="PS51257">
    <property type="entry name" value="PROKAR_LIPOPROTEIN"/>
    <property type="match status" value="1"/>
</dbReference>
<sequence length="335" mass="37784">MKKRILLISLLTLLAIVLVACGGKGEEDVVGDLADQLNAMQSYKAEANLVLNTGQEPLDYTVEVWHKKPEYYRIALTNKERGITQIILKNDDGVFVLTPHLNKSFRFQSDWPQSQGQVYLYESLIKDILADTNRKFSTEGNNFVFDVAANYQNKVLSHQKIALDRELKPVKLEVSDANFNVLVSVDYTSFESNPTFEEDAFEMKRNMESALIDSIPTMAEEQEQNQGSFGTYYPSYLPTNVELVEEEEVQVHGIPRVILRYAGNYHFNLIQERPQAKDVSMQVGDIIDLGFTVGVMGDGNLAWTYEGVDFLISSDNLPEEEMAAIAQSLMGQSNK</sequence>
<dbReference type="InterPro" id="IPR029046">
    <property type="entry name" value="LolA/LolB/LppX"/>
</dbReference>